<keyword evidence="10" id="KW-1185">Reference proteome</keyword>
<evidence type="ECO:0000256" key="7">
    <source>
        <dbReference type="RuleBase" id="RU367060"/>
    </source>
</evidence>
<accession>A0AAW1AT63</accession>
<dbReference type="PANTHER" id="PTHR22611:SF2">
    <property type="entry name" value="PROTEIN NAKED CUTICLE HOMOLOG 1"/>
    <property type="match status" value="1"/>
</dbReference>
<dbReference type="GO" id="GO:0046872">
    <property type="term" value="F:metal ion binding"/>
    <property type="evidence" value="ECO:0007669"/>
    <property type="project" value="UniProtKB-KW"/>
</dbReference>
<feature type="compositionally biased region" description="Basic and acidic residues" evidence="8">
    <location>
        <begin position="159"/>
        <end position="171"/>
    </location>
</feature>
<evidence type="ECO:0000256" key="3">
    <source>
        <dbReference type="ARBA" id="ARBA00022490"/>
    </source>
</evidence>
<proteinExistence type="inferred from homology"/>
<dbReference type="GO" id="GO:0005886">
    <property type="term" value="C:plasma membrane"/>
    <property type="evidence" value="ECO:0007669"/>
    <property type="project" value="UniProtKB-SubCell"/>
</dbReference>
<keyword evidence="6" id="KW-0472">Membrane</keyword>
<reference evidence="9 10" key="1">
    <citation type="journal article" date="2024" name="Proc. Natl. Acad. Sci. U.S.A.">
        <title>The genetic regulatory architecture and epigenomic basis for age-related changes in rattlesnake venom.</title>
        <authorList>
            <person name="Hogan M.P."/>
            <person name="Holding M.L."/>
            <person name="Nystrom G.S."/>
            <person name="Colston T.J."/>
            <person name="Bartlett D.A."/>
            <person name="Mason A.J."/>
            <person name="Ellsworth S.A."/>
            <person name="Rautsaw R.M."/>
            <person name="Lawrence K.C."/>
            <person name="Strickland J.L."/>
            <person name="He B."/>
            <person name="Fraser P."/>
            <person name="Margres M.J."/>
            <person name="Gilbert D.M."/>
            <person name="Gibbs H.L."/>
            <person name="Parkinson C.L."/>
            <person name="Rokyta D.R."/>
        </authorList>
    </citation>
    <scope>NUCLEOTIDE SEQUENCE [LARGE SCALE GENOMIC DNA]</scope>
    <source>
        <strain evidence="9">DRR0105</strain>
    </source>
</reference>
<evidence type="ECO:0000256" key="6">
    <source>
        <dbReference type="ARBA" id="ARBA00023136"/>
    </source>
</evidence>
<organism evidence="9 10">
    <name type="scientific">Crotalus adamanteus</name>
    <name type="common">Eastern diamondback rattlesnake</name>
    <dbReference type="NCBI Taxonomy" id="8729"/>
    <lineage>
        <taxon>Eukaryota</taxon>
        <taxon>Metazoa</taxon>
        <taxon>Chordata</taxon>
        <taxon>Craniata</taxon>
        <taxon>Vertebrata</taxon>
        <taxon>Euteleostomi</taxon>
        <taxon>Lepidosauria</taxon>
        <taxon>Squamata</taxon>
        <taxon>Bifurcata</taxon>
        <taxon>Unidentata</taxon>
        <taxon>Episquamata</taxon>
        <taxon>Toxicofera</taxon>
        <taxon>Serpentes</taxon>
        <taxon>Colubroidea</taxon>
        <taxon>Viperidae</taxon>
        <taxon>Crotalinae</taxon>
        <taxon>Crotalus</taxon>
    </lineage>
</organism>
<dbReference type="AlphaFoldDB" id="A0AAW1AT63"/>
<protein>
    <recommendedName>
        <fullName evidence="7">Protein naked cuticle homolog</fullName>
    </recommendedName>
</protein>
<feature type="compositionally biased region" description="Basic and acidic residues" evidence="8">
    <location>
        <begin position="89"/>
        <end position="118"/>
    </location>
</feature>
<sequence>MCRPPPIGIQRLPASGLISMRCQSRPLVGAGKSFVTASVFGKRGGGKRKDGGGGAREGRERERERDSSSRRERKREGERERKKRVIRVVGERERKKRERDSSGEREREGGKEERDCCSRRRPGASVSALLPPSPLDGRSGLRSPLPQPVRRLAPFSRSPGREGARRRDPQRRPPTLPNASAGAEPDRAMGKLHSKHAAACKPRENPEGDSFAVNASLARKGLEEWPVNPKGDGDGGLRVPLEGCPHRALGKGSGPRRFFLALPLLWCPPMMESCNSHHPKQGKLLSYELLVLIKVRMDALPPDF</sequence>
<feature type="compositionally biased region" description="Basic and acidic residues" evidence="8">
    <location>
        <begin position="47"/>
        <end position="80"/>
    </location>
</feature>
<feature type="region of interest" description="Disordered" evidence="8">
    <location>
        <begin position="36"/>
        <end position="191"/>
    </location>
</feature>
<dbReference type="Proteomes" id="UP001474421">
    <property type="component" value="Unassembled WGS sequence"/>
</dbReference>
<evidence type="ECO:0000313" key="9">
    <source>
        <dbReference type="EMBL" id="KAK9392706.1"/>
    </source>
</evidence>
<evidence type="ECO:0000256" key="4">
    <source>
        <dbReference type="ARBA" id="ARBA00022687"/>
    </source>
</evidence>
<keyword evidence="2 7" id="KW-1003">Cell membrane</keyword>
<evidence type="ECO:0000256" key="8">
    <source>
        <dbReference type="SAM" id="MobiDB-lite"/>
    </source>
</evidence>
<evidence type="ECO:0000256" key="1">
    <source>
        <dbReference type="ARBA" id="ARBA00007081"/>
    </source>
</evidence>
<gene>
    <name evidence="9" type="ORF">NXF25_016795</name>
</gene>
<comment type="function">
    <text evidence="7">Cell autonomous antagonist of the canonical Wnt signaling pathway.</text>
</comment>
<dbReference type="GO" id="GO:0090090">
    <property type="term" value="P:negative regulation of canonical Wnt signaling pathway"/>
    <property type="evidence" value="ECO:0007669"/>
    <property type="project" value="UniProtKB-ARBA"/>
</dbReference>
<name>A0AAW1AT63_CROAD</name>
<comment type="subcellular location">
    <subcellularLocation>
        <location evidence="7">Cell membrane</location>
    </subcellularLocation>
    <subcellularLocation>
        <location evidence="7">Cytoplasm</location>
    </subcellularLocation>
</comment>
<dbReference type="GO" id="GO:0016055">
    <property type="term" value="P:Wnt signaling pathway"/>
    <property type="evidence" value="ECO:0007669"/>
    <property type="project" value="UniProtKB-UniRule"/>
</dbReference>
<dbReference type="PANTHER" id="PTHR22611">
    <property type="entry name" value="PROTEIN NAKED CUTICLE"/>
    <property type="match status" value="1"/>
</dbReference>
<keyword evidence="4 7" id="KW-0879">Wnt signaling pathway</keyword>
<comment type="caution">
    <text evidence="9">The sequence shown here is derived from an EMBL/GenBank/DDBJ whole genome shotgun (WGS) entry which is preliminary data.</text>
</comment>
<evidence type="ECO:0000256" key="2">
    <source>
        <dbReference type="ARBA" id="ARBA00022475"/>
    </source>
</evidence>
<dbReference type="EMBL" id="JAOTOJ010000015">
    <property type="protein sequence ID" value="KAK9392706.1"/>
    <property type="molecule type" value="Genomic_DNA"/>
</dbReference>
<dbReference type="InterPro" id="IPR040140">
    <property type="entry name" value="Nkd-like"/>
</dbReference>
<keyword evidence="5" id="KW-0479">Metal-binding</keyword>
<evidence type="ECO:0000256" key="5">
    <source>
        <dbReference type="ARBA" id="ARBA00022723"/>
    </source>
</evidence>
<keyword evidence="3" id="KW-0963">Cytoplasm</keyword>
<dbReference type="GO" id="GO:0005737">
    <property type="term" value="C:cytoplasm"/>
    <property type="evidence" value="ECO:0007669"/>
    <property type="project" value="UniProtKB-SubCell"/>
</dbReference>
<comment type="similarity">
    <text evidence="1 7">Belongs to the NKD family.</text>
</comment>
<evidence type="ECO:0000313" key="10">
    <source>
        <dbReference type="Proteomes" id="UP001474421"/>
    </source>
</evidence>